<organism evidence="3 4">
    <name type="scientific">Vespula squamosa</name>
    <name type="common">Southern yellow jacket</name>
    <name type="synonym">Wasp</name>
    <dbReference type="NCBI Taxonomy" id="30214"/>
    <lineage>
        <taxon>Eukaryota</taxon>
        <taxon>Metazoa</taxon>
        <taxon>Ecdysozoa</taxon>
        <taxon>Arthropoda</taxon>
        <taxon>Hexapoda</taxon>
        <taxon>Insecta</taxon>
        <taxon>Pterygota</taxon>
        <taxon>Neoptera</taxon>
        <taxon>Endopterygota</taxon>
        <taxon>Hymenoptera</taxon>
        <taxon>Apocrita</taxon>
        <taxon>Aculeata</taxon>
        <taxon>Vespoidea</taxon>
        <taxon>Vespidae</taxon>
        <taxon>Vespinae</taxon>
        <taxon>Vespula</taxon>
    </lineage>
</organism>
<evidence type="ECO:0000256" key="2">
    <source>
        <dbReference type="PROSITE-ProRule" id="PRU00497"/>
    </source>
</evidence>
<dbReference type="InterPro" id="IPR000618">
    <property type="entry name" value="Insect_cuticle"/>
</dbReference>
<comment type="caution">
    <text evidence="3">The sequence shown here is derived from an EMBL/GenBank/DDBJ whole genome shotgun (WGS) entry which is preliminary data.</text>
</comment>
<dbReference type="PANTHER" id="PTHR10380">
    <property type="entry name" value="CUTICLE PROTEIN"/>
    <property type="match status" value="1"/>
</dbReference>
<gene>
    <name evidence="3" type="ORF">V1478_013137</name>
</gene>
<keyword evidence="4" id="KW-1185">Reference proteome</keyword>
<dbReference type="AlphaFoldDB" id="A0ABD2A9Z1"/>
<accession>A0ABD2A9Z1</accession>
<protein>
    <submittedName>
        <fullName evidence="3">Endocuticle structural glycoprotein SgAbd-1-like isoform X1</fullName>
    </submittedName>
</protein>
<keyword evidence="1 2" id="KW-0193">Cuticle</keyword>
<dbReference type="EMBL" id="JAUDFV010000153">
    <property type="protein sequence ID" value="KAL2717437.1"/>
    <property type="molecule type" value="Genomic_DNA"/>
</dbReference>
<evidence type="ECO:0000313" key="3">
    <source>
        <dbReference type="EMBL" id="KAL2717437.1"/>
    </source>
</evidence>
<dbReference type="InterPro" id="IPR031311">
    <property type="entry name" value="CHIT_BIND_RR_consensus"/>
</dbReference>
<proteinExistence type="predicted"/>
<dbReference type="Proteomes" id="UP001607302">
    <property type="component" value="Unassembled WGS sequence"/>
</dbReference>
<sequence>MVVQKENATATIKPHHDQPGHCKLRQCLEPLCVPHNPLLCRFGEREIEYFASIQLGQFVLLLSLTVVSYAQYNRYPYNPEYYGRHIAILRQSKDTAPDGSYSYSYDTENGISVAEQGRPKNIGPGQIEEVRGQYSYTAPDGTPILVTYIADENGFQASGAHLPTPPPIPPAIQRALSYNAAHPEEEEPYRRY</sequence>
<name>A0ABD2A9Z1_VESSQ</name>
<dbReference type="Pfam" id="PF00379">
    <property type="entry name" value="Chitin_bind_4"/>
    <property type="match status" value="1"/>
</dbReference>
<dbReference type="PROSITE" id="PS51155">
    <property type="entry name" value="CHIT_BIND_RR_2"/>
    <property type="match status" value="1"/>
</dbReference>
<evidence type="ECO:0000256" key="1">
    <source>
        <dbReference type="ARBA" id="ARBA00022460"/>
    </source>
</evidence>
<dbReference type="PANTHER" id="PTHR10380:SF241">
    <property type="entry name" value="CUTICULAR PROTEIN 47EG-RELATED"/>
    <property type="match status" value="1"/>
</dbReference>
<evidence type="ECO:0000313" key="4">
    <source>
        <dbReference type="Proteomes" id="UP001607302"/>
    </source>
</evidence>
<dbReference type="InterPro" id="IPR050468">
    <property type="entry name" value="Cuticle_Struct_Prot"/>
</dbReference>
<reference evidence="3 4" key="1">
    <citation type="journal article" date="2024" name="Ann. Entomol. Soc. Am.">
        <title>Genomic analyses of the southern and eastern yellowjacket wasps (Hymenoptera: Vespidae) reveal evolutionary signatures of social life.</title>
        <authorList>
            <person name="Catto M.A."/>
            <person name="Caine P.B."/>
            <person name="Orr S.E."/>
            <person name="Hunt B.G."/>
            <person name="Goodisman M.A.D."/>
        </authorList>
    </citation>
    <scope>NUCLEOTIDE SEQUENCE [LARGE SCALE GENOMIC DNA]</scope>
    <source>
        <strain evidence="3">233</strain>
        <tissue evidence="3">Head and thorax</tissue>
    </source>
</reference>
<dbReference type="PROSITE" id="PS00233">
    <property type="entry name" value="CHIT_BIND_RR_1"/>
    <property type="match status" value="1"/>
</dbReference>
<dbReference type="PRINTS" id="PR00947">
    <property type="entry name" value="CUTICLE"/>
</dbReference>
<dbReference type="GO" id="GO:0042302">
    <property type="term" value="F:structural constituent of cuticle"/>
    <property type="evidence" value="ECO:0007669"/>
    <property type="project" value="UniProtKB-UniRule"/>
</dbReference>